<evidence type="ECO:0000313" key="3">
    <source>
        <dbReference type="EMBL" id="KAL3112199.1"/>
    </source>
</evidence>
<evidence type="ECO:0000259" key="2">
    <source>
        <dbReference type="PROSITE" id="PS51747"/>
    </source>
</evidence>
<dbReference type="SUPFAM" id="SSF53927">
    <property type="entry name" value="Cytidine deaminase-like"/>
    <property type="match status" value="1"/>
</dbReference>
<dbReference type="AlphaFoldDB" id="A0ABD2LAI7"/>
<evidence type="ECO:0000313" key="4">
    <source>
        <dbReference type="Proteomes" id="UP001620626"/>
    </source>
</evidence>
<dbReference type="InterPro" id="IPR016193">
    <property type="entry name" value="Cytidine_deaminase-like"/>
</dbReference>
<reference evidence="3 4" key="1">
    <citation type="submission" date="2024-10" db="EMBL/GenBank/DDBJ databases">
        <authorList>
            <person name="Kim D."/>
        </authorList>
    </citation>
    <scope>NUCLEOTIDE SEQUENCE [LARGE SCALE GENOMIC DNA]</scope>
    <source>
        <strain evidence="3">BH-2024</strain>
    </source>
</reference>
<dbReference type="EMBL" id="JBICBT010000479">
    <property type="protein sequence ID" value="KAL3112199.1"/>
    <property type="molecule type" value="Genomic_DNA"/>
</dbReference>
<sequence>MLSATDGTFFDLCFKLAETAYDAKEVPVGCAIVVNNEVVGTGFNQVNRTKNPTRHAEFVAIDEADEWCKLHNKNFTEPCVMCASALYQLGIQRLVFGAKNPRFGGIYSVASNTDYGHEHQIDIISEVDRDRCIALLRTFYDRENPFAPEEKRKTKNGGKNS</sequence>
<dbReference type="InterPro" id="IPR002125">
    <property type="entry name" value="CMP_dCMP_dom"/>
</dbReference>
<dbReference type="CDD" id="cd01285">
    <property type="entry name" value="nucleoside_deaminase"/>
    <property type="match status" value="1"/>
</dbReference>
<protein>
    <recommendedName>
        <fullName evidence="2">CMP/dCMP-type deaminase domain-containing protein</fullName>
    </recommendedName>
</protein>
<organism evidence="3 4">
    <name type="scientific">Heterodera trifolii</name>
    <dbReference type="NCBI Taxonomy" id="157864"/>
    <lineage>
        <taxon>Eukaryota</taxon>
        <taxon>Metazoa</taxon>
        <taxon>Ecdysozoa</taxon>
        <taxon>Nematoda</taxon>
        <taxon>Chromadorea</taxon>
        <taxon>Rhabditida</taxon>
        <taxon>Tylenchina</taxon>
        <taxon>Tylenchomorpha</taxon>
        <taxon>Tylenchoidea</taxon>
        <taxon>Heteroderidae</taxon>
        <taxon>Heteroderinae</taxon>
        <taxon>Heterodera</taxon>
    </lineage>
</organism>
<dbReference type="Proteomes" id="UP001620626">
    <property type="component" value="Unassembled WGS sequence"/>
</dbReference>
<dbReference type="Gene3D" id="3.40.140.10">
    <property type="entry name" value="Cytidine Deaminase, domain 2"/>
    <property type="match status" value="1"/>
</dbReference>
<keyword evidence="4" id="KW-1185">Reference proteome</keyword>
<dbReference type="PANTHER" id="PTHR11079:SF149">
    <property type="entry name" value="TRNA-SPECIFIC ADENOSINE DEAMINASE 2"/>
    <property type="match status" value="1"/>
</dbReference>
<accession>A0ABD2LAI7</accession>
<comment type="caution">
    <text evidence="3">The sequence shown here is derived from an EMBL/GenBank/DDBJ whole genome shotgun (WGS) entry which is preliminary data.</text>
</comment>
<dbReference type="Pfam" id="PF00383">
    <property type="entry name" value="dCMP_cyt_deam_1"/>
    <property type="match status" value="1"/>
</dbReference>
<dbReference type="GO" id="GO:0016787">
    <property type="term" value="F:hydrolase activity"/>
    <property type="evidence" value="ECO:0007669"/>
    <property type="project" value="UniProtKB-KW"/>
</dbReference>
<gene>
    <name evidence="3" type="ORF">niasHT_016972</name>
</gene>
<dbReference type="PROSITE" id="PS51747">
    <property type="entry name" value="CYT_DCMP_DEAMINASES_2"/>
    <property type="match status" value="1"/>
</dbReference>
<dbReference type="PANTHER" id="PTHR11079">
    <property type="entry name" value="CYTOSINE DEAMINASE FAMILY MEMBER"/>
    <property type="match status" value="1"/>
</dbReference>
<proteinExistence type="predicted"/>
<feature type="domain" description="CMP/dCMP-type deaminase" evidence="2">
    <location>
        <begin position="4"/>
        <end position="107"/>
    </location>
</feature>
<evidence type="ECO:0000256" key="1">
    <source>
        <dbReference type="ARBA" id="ARBA00022801"/>
    </source>
</evidence>
<keyword evidence="1" id="KW-0378">Hydrolase</keyword>
<name>A0ABD2LAI7_9BILA</name>